<comment type="caution">
    <text evidence="2">The sequence shown here is derived from an EMBL/GenBank/DDBJ whole genome shotgun (WGS) entry which is preliminary data.</text>
</comment>
<proteinExistence type="predicted"/>
<dbReference type="InterPro" id="IPR028970">
    <property type="entry name" value="DUF4662"/>
</dbReference>
<organism evidence="2 3">
    <name type="scientific">Lates japonicus</name>
    <name type="common">Japanese lates</name>
    <dbReference type="NCBI Taxonomy" id="270547"/>
    <lineage>
        <taxon>Eukaryota</taxon>
        <taxon>Metazoa</taxon>
        <taxon>Chordata</taxon>
        <taxon>Craniata</taxon>
        <taxon>Vertebrata</taxon>
        <taxon>Euteleostomi</taxon>
        <taxon>Actinopterygii</taxon>
        <taxon>Neopterygii</taxon>
        <taxon>Teleostei</taxon>
        <taxon>Neoteleostei</taxon>
        <taxon>Acanthomorphata</taxon>
        <taxon>Carangaria</taxon>
        <taxon>Carangaria incertae sedis</taxon>
        <taxon>Centropomidae</taxon>
        <taxon>Lates</taxon>
    </lineage>
</organism>
<reference evidence="2" key="1">
    <citation type="submission" date="2022-08" db="EMBL/GenBank/DDBJ databases">
        <title>Genome sequencing of akame (Lates japonicus).</title>
        <authorList>
            <person name="Hashiguchi Y."/>
            <person name="Takahashi H."/>
        </authorList>
    </citation>
    <scope>NUCLEOTIDE SEQUENCE</scope>
    <source>
        <strain evidence="2">Kochi</strain>
    </source>
</reference>
<protein>
    <submittedName>
        <fullName evidence="2">Uncharacterized protein</fullName>
    </submittedName>
</protein>
<feature type="region of interest" description="Disordered" evidence="1">
    <location>
        <begin position="260"/>
        <end position="285"/>
    </location>
</feature>
<evidence type="ECO:0000313" key="2">
    <source>
        <dbReference type="EMBL" id="GLD52262.1"/>
    </source>
</evidence>
<name>A0AAD3R178_LATJO</name>
<evidence type="ECO:0000313" key="3">
    <source>
        <dbReference type="Proteomes" id="UP001279410"/>
    </source>
</evidence>
<dbReference type="EMBL" id="BRZM01000013">
    <property type="protein sequence ID" value="GLD52262.1"/>
    <property type="molecule type" value="Genomic_DNA"/>
</dbReference>
<evidence type="ECO:0000256" key="1">
    <source>
        <dbReference type="SAM" id="MobiDB-lite"/>
    </source>
</evidence>
<feature type="compositionally biased region" description="Polar residues" evidence="1">
    <location>
        <begin position="263"/>
        <end position="285"/>
    </location>
</feature>
<sequence>MGALKLSPILPSELPDLEFVVPIHLKDHTYSKSRRTSARQAETAGSHRLGRNCPCCRDSENSIPRPQRSATTSRLPKKRKRSSEPHPAGPSAQAPGKLDPIQRPRSPISPADLPPVSTLPPSPLPSTADTQPTSTAVHPGSPVRIHNHSVEEYQKIYHEVIDDMLRYKSGRARPYSLELGRCIKQKLWDRLNCPMFSMSANEDGLTHVNPPAALASTCMAEKRLSTHKPTTTTFQIPPSSSCKAAEAPYSISTIARLPPVATDDSTPNVSQLNPASPISTTNRRI</sequence>
<keyword evidence="3" id="KW-1185">Reference proteome</keyword>
<dbReference type="PANTHER" id="PTHR15578">
    <property type="entry name" value="CHROMOSOME 8 C22ORF31 HOMOLOG"/>
    <property type="match status" value="1"/>
</dbReference>
<feature type="region of interest" description="Disordered" evidence="1">
    <location>
        <begin position="30"/>
        <end position="146"/>
    </location>
</feature>
<gene>
    <name evidence="2" type="ORF">AKAME5_000519000</name>
</gene>
<dbReference type="PANTHER" id="PTHR15578:SF0">
    <property type="entry name" value="CHROMOSOME 22 OPEN READING FRAME 31"/>
    <property type="match status" value="1"/>
</dbReference>
<accession>A0AAD3R178</accession>
<feature type="compositionally biased region" description="Polar residues" evidence="1">
    <location>
        <begin position="61"/>
        <end position="74"/>
    </location>
</feature>
<dbReference type="Proteomes" id="UP001279410">
    <property type="component" value="Unassembled WGS sequence"/>
</dbReference>
<dbReference type="Pfam" id="PF15578">
    <property type="entry name" value="DUF4662"/>
    <property type="match status" value="1"/>
</dbReference>
<dbReference type="AlphaFoldDB" id="A0AAD3R178"/>